<evidence type="ECO:0000256" key="1">
    <source>
        <dbReference type="SAM" id="MobiDB-lite"/>
    </source>
</evidence>
<dbReference type="EMBL" id="JAAIKT010000026">
    <property type="protein sequence ID" value="NEW72940.1"/>
    <property type="molecule type" value="Genomic_DNA"/>
</dbReference>
<evidence type="ECO:0000313" key="3">
    <source>
        <dbReference type="Proteomes" id="UP000476310"/>
    </source>
</evidence>
<dbReference type="AlphaFoldDB" id="A0A6G4AI70"/>
<organism evidence="2 3">
    <name type="scientific">Streptomyces rhizosphaericus</name>
    <dbReference type="NCBI Taxonomy" id="114699"/>
    <lineage>
        <taxon>Bacteria</taxon>
        <taxon>Bacillati</taxon>
        <taxon>Actinomycetota</taxon>
        <taxon>Actinomycetes</taxon>
        <taxon>Kitasatosporales</taxon>
        <taxon>Streptomycetaceae</taxon>
        <taxon>Streptomyces</taxon>
        <taxon>Streptomyces violaceusniger group</taxon>
    </lineage>
</organism>
<dbReference type="PANTHER" id="PTHR48228">
    <property type="entry name" value="SUCCINYL-COA--D-CITRAMALATE COA-TRANSFERASE"/>
    <property type="match status" value="1"/>
</dbReference>
<dbReference type="Gene3D" id="3.40.50.10540">
    <property type="entry name" value="Crotonobetainyl-coa:carnitine coa-transferase, domain 1"/>
    <property type="match status" value="1"/>
</dbReference>
<keyword evidence="2" id="KW-0808">Transferase</keyword>
<comment type="caution">
    <text evidence="2">The sequence shown here is derived from an EMBL/GenBank/DDBJ whole genome shotgun (WGS) entry which is preliminary data.</text>
</comment>
<dbReference type="InterPro" id="IPR050509">
    <property type="entry name" value="CoA-transferase_III"/>
</dbReference>
<dbReference type="RefSeq" id="WP_164429688.1">
    <property type="nucleotide sequence ID" value="NZ_JAAIKT010000026.1"/>
</dbReference>
<dbReference type="Pfam" id="PF02515">
    <property type="entry name" value="CoA_transf_3"/>
    <property type="match status" value="1"/>
</dbReference>
<feature type="region of interest" description="Disordered" evidence="1">
    <location>
        <begin position="331"/>
        <end position="371"/>
    </location>
</feature>
<dbReference type="InterPro" id="IPR044855">
    <property type="entry name" value="CoA-Trfase_III_dom3_sf"/>
</dbReference>
<dbReference type="PANTHER" id="PTHR48228:SF5">
    <property type="entry name" value="ALPHA-METHYLACYL-COA RACEMASE"/>
    <property type="match status" value="1"/>
</dbReference>
<protein>
    <submittedName>
        <fullName evidence="2">CoA transferase</fullName>
    </submittedName>
</protein>
<gene>
    <name evidence="2" type="ORF">G4H13_21810</name>
</gene>
<reference evidence="2" key="1">
    <citation type="submission" date="2020-02" db="EMBL/GenBank/DDBJ databases">
        <title>A new Streptomyces sp. for controlling soil-borne diseases.</title>
        <authorList>
            <person name="Li X."/>
            <person name="Tian Y."/>
            <person name="Gao K."/>
        </authorList>
    </citation>
    <scope>NUCLEOTIDE SEQUENCE [LARGE SCALE GENOMIC DNA]</scope>
    <source>
        <strain evidence="2">0250</strain>
    </source>
</reference>
<name>A0A6G4AI70_9ACTN</name>
<dbReference type="InterPro" id="IPR023606">
    <property type="entry name" value="CoA-Trfase_III_dom_1_sf"/>
</dbReference>
<dbReference type="GO" id="GO:0016740">
    <property type="term" value="F:transferase activity"/>
    <property type="evidence" value="ECO:0007669"/>
    <property type="project" value="UniProtKB-KW"/>
</dbReference>
<sequence length="371" mass="39905">MGPLEGTKVIEMAGLGPVPFCAMMLADMGADVVRIEGPVRNTEDPHDRRGPIWRGRSTVSLDLKNPADLAHAKEILGHADVVLEGFRPGVMERLGLDPDTLLSGNPALVYGRMTGWGQSGPLASEAGHDINYLAIAGVLRQIGRAGERPVPPLNLVGDYGGGGMLLTVGVLAALLERTASGRGQVIDAAMMDGAALLMTSVLGWMARGQWSEPPGSNIIDTGAPFYEVYETADRRHLAFGAVEPRFYKRLITVLGFASEDLPPQYDRRTWAGTKERFARVVARRTLAEWVDAFEGQDACVSPVLTLAEAADHPHLADRRVYTTEDGTLHVAPAPRFSRTPSRLHGPRAAETPSDLAARWKAGGPARATDRP</sequence>
<proteinExistence type="predicted"/>
<evidence type="ECO:0000313" key="2">
    <source>
        <dbReference type="EMBL" id="NEW72940.1"/>
    </source>
</evidence>
<dbReference type="InterPro" id="IPR003673">
    <property type="entry name" value="CoA-Trfase_fam_III"/>
</dbReference>
<dbReference type="Proteomes" id="UP000476310">
    <property type="component" value="Unassembled WGS sequence"/>
</dbReference>
<dbReference type="SUPFAM" id="SSF89796">
    <property type="entry name" value="CoA-transferase family III (CaiB/BaiF)"/>
    <property type="match status" value="1"/>
</dbReference>
<dbReference type="Gene3D" id="3.30.1540.10">
    <property type="entry name" value="formyl-coa transferase, domain 3"/>
    <property type="match status" value="1"/>
</dbReference>
<accession>A0A6G4AI70</accession>
<keyword evidence="3" id="KW-1185">Reference proteome</keyword>